<gene>
    <name evidence="4" type="ORF">A4H97_19375</name>
</gene>
<keyword evidence="1" id="KW-1133">Transmembrane helix</keyword>
<dbReference type="InterPro" id="IPR032508">
    <property type="entry name" value="FecR_C"/>
</dbReference>
<dbReference type="EMBL" id="LVXG01000082">
    <property type="protein sequence ID" value="OQP38871.1"/>
    <property type="molecule type" value="Genomic_DNA"/>
</dbReference>
<dbReference type="Proteomes" id="UP000192610">
    <property type="component" value="Unassembled WGS sequence"/>
</dbReference>
<feature type="domain" description="FecR protein" evidence="2">
    <location>
        <begin position="125"/>
        <end position="220"/>
    </location>
</feature>
<feature type="transmembrane region" description="Helical" evidence="1">
    <location>
        <begin position="91"/>
        <end position="111"/>
    </location>
</feature>
<dbReference type="PANTHER" id="PTHR30273:SF2">
    <property type="entry name" value="PROTEIN FECR"/>
    <property type="match status" value="1"/>
</dbReference>
<dbReference type="AlphaFoldDB" id="A0A1V9DYG7"/>
<protein>
    <recommendedName>
        <fullName evidence="6">Iron dicitrate transport regulator FecR</fullName>
    </recommendedName>
</protein>
<dbReference type="Pfam" id="PF16344">
    <property type="entry name" value="FecR_C"/>
    <property type="match status" value="1"/>
</dbReference>
<dbReference type="FunFam" id="2.60.120.1440:FF:000001">
    <property type="entry name" value="Putative anti-sigma factor"/>
    <property type="match status" value="1"/>
</dbReference>
<keyword evidence="5" id="KW-1185">Reference proteome</keyword>
<keyword evidence="1" id="KW-0812">Transmembrane</keyword>
<evidence type="ECO:0000313" key="4">
    <source>
        <dbReference type="EMBL" id="OQP38871.1"/>
    </source>
</evidence>
<dbReference type="InterPro" id="IPR006860">
    <property type="entry name" value="FecR"/>
</dbReference>
<dbReference type="GO" id="GO:0016989">
    <property type="term" value="F:sigma factor antagonist activity"/>
    <property type="evidence" value="ECO:0007669"/>
    <property type="project" value="TreeGrafter"/>
</dbReference>
<feature type="domain" description="Protein FecR C-terminal" evidence="3">
    <location>
        <begin position="271"/>
        <end position="338"/>
    </location>
</feature>
<proteinExistence type="predicted"/>
<dbReference type="STRING" id="354355.SAMN05660816_02527"/>
<evidence type="ECO:0000259" key="2">
    <source>
        <dbReference type="Pfam" id="PF04773"/>
    </source>
</evidence>
<dbReference type="InterPro" id="IPR012373">
    <property type="entry name" value="Ferrdict_sens_TM"/>
</dbReference>
<dbReference type="OrthoDB" id="1523735at2"/>
<dbReference type="Gene3D" id="2.60.120.1440">
    <property type="match status" value="1"/>
</dbReference>
<keyword evidence="1" id="KW-0472">Membrane</keyword>
<evidence type="ECO:0000313" key="5">
    <source>
        <dbReference type="Proteomes" id="UP000192610"/>
    </source>
</evidence>
<dbReference type="PIRSF" id="PIRSF018266">
    <property type="entry name" value="FecR"/>
    <property type="match status" value="1"/>
</dbReference>
<organism evidence="4 5">
    <name type="scientific">Niastella yeongjuensis</name>
    <dbReference type="NCBI Taxonomy" id="354355"/>
    <lineage>
        <taxon>Bacteria</taxon>
        <taxon>Pseudomonadati</taxon>
        <taxon>Bacteroidota</taxon>
        <taxon>Chitinophagia</taxon>
        <taxon>Chitinophagales</taxon>
        <taxon>Chitinophagaceae</taxon>
        <taxon>Niastella</taxon>
    </lineage>
</organism>
<evidence type="ECO:0008006" key="6">
    <source>
        <dbReference type="Google" id="ProtNLM"/>
    </source>
</evidence>
<evidence type="ECO:0000259" key="3">
    <source>
        <dbReference type="Pfam" id="PF16344"/>
    </source>
</evidence>
<dbReference type="Pfam" id="PF04773">
    <property type="entry name" value="FecR"/>
    <property type="match status" value="1"/>
</dbReference>
<dbReference type="PANTHER" id="PTHR30273">
    <property type="entry name" value="PERIPLASMIC SIGNAL SENSOR AND SIGMA FACTOR ACTIVATOR FECR-RELATED"/>
    <property type="match status" value="1"/>
</dbReference>
<name>A0A1V9DYG7_9BACT</name>
<comment type="caution">
    <text evidence="4">The sequence shown here is derived from an EMBL/GenBank/DDBJ whole genome shotgun (WGS) entry which is preliminary data.</text>
</comment>
<dbReference type="RefSeq" id="WP_081204882.1">
    <property type="nucleotide sequence ID" value="NZ_FOCZ01000004.1"/>
</dbReference>
<dbReference type="Gene3D" id="3.55.50.30">
    <property type="match status" value="1"/>
</dbReference>
<sequence>MEEKRLWELIAKKAAGEASGQELEELNQLLEKFPEAMYSIETIGHYWNAQKDQQAIAEREEALAKHISRFQQEKSMVESAINNRRAIVRTLMIGTAAAAALTIIGVGAWYFKLNDRITKGTVKTLAASNGTKNHVTLPDGSKVWLNAGSTLTYEEGFGKKKTREVKLSGEGFFEVRHDEQHPFVIHTPQVDIRDIGTSFNVKAYPTDKTTEATLIEGAIEVTLINGDQSIVLSKPNEKVIVNNKAATTITKSALPPTDSLIAETAWMNDMLVFRNETFGDLAEKMERWYDVTITFQNESIKQHKFTGIFSNETIEQALNELKQIYSFKYKDSNNTIVIY</sequence>
<accession>A0A1V9DYG7</accession>
<reference evidence="5" key="1">
    <citation type="submission" date="2016-04" db="EMBL/GenBank/DDBJ databases">
        <authorList>
            <person name="Chen L."/>
            <person name="Zhuang W."/>
            <person name="Wang G."/>
        </authorList>
    </citation>
    <scope>NUCLEOTIDE SEQUENCE [LARGE SCALE GENOMIC DNA]</scope>
    <source>
        <strain evidence="5">17621</strain>
    </source>
</reference>
<evidence type="ECO:0000256" key="1">
    <source>
        <dbReference type="SAM" id="Phobius"/>
    </source>
</evidence>